<name>B8IGM2_METNO</name>
<keyword evidence="6" id="KW-1185">Reference proteome</keyword>
<dbReference type="PANTHER" id="PTHR43309">
    <property type="entry name" value="5-OXOPROLINASE SUBUNIT C"/>
    <property type="match status" value="1"/>
</dbReference>
<dbReference type="SMART" id="SM00797">
    <property type="entry name" value="AHS2"/>
    <property type="match status" value="1"/>
</dbReference>
<feature type="domain" description="Carboxyltransferase" evidence="4">
    <location>
        <begin position="23"/>
        <end position="314"/>
    </location>
</feature>
<keyword evidence="5" id="KW-0456">Lyase</keyword>
<keyword evidence="3" id="KW-0067">ATP-binding</keyword>
<gene>
    <name evidence="5" type="ordered locus">Mnod_0900</name>
</gene>
<dbReference type="OrthoDB" id="9768696at2"/>
<dbReference type="KEGG" id="mno:Mnod_0900"/>
<dbReference type="SUPFAM" id="SSF50891">
    <property type="entry name" value="Cyclophilin-like"/>
    <property type="match status" value="1"/>
</dbReference>
<accession>B8IGM2</accession>
<dbReference type="GO" id="GO:0005524">
    <property type="term" value="F:ATP binding"/>
    <property type="evidence" value="ECO:0007669"/>
    <property type="project" value="UniProtKB-KW"/>
</dbReference>
<dbReference type="InterPro" id="IPR029000">
    <property type="entry name" value="Cyclophilin-like_dom_sf"/>
</dbReference>
<evidence type="ECO:0000256" key="2">
    <source>
        <dbReference type="ARBA" id="ARBA00022801"/>
    </source>
</evidence>
<dbReference type="GO" id="GO:0004039">
    <property type="term" value="F:allophanate hydrolase activity"/>
    <property type="evidence" value="ECO:0007669"/>
    <property type="project" value="UniProtKB-EC"/>
</dbReference>
<dbReference type="eggNOG" id="COG1984">
    <property type="taxonomic scope" value="Bacteria"/>
</dbReference>
<dbReference type="STRING" id="460265.Mnod_0900"/>
<evidence type="ECO:0000313" key="5">
    <source>
        <dbReference type="EMBL" id="ACL55922.1"/>
    </source>
</evidence>
<dbReference type="EC" id="3.5.1.54" evidence="5"/>
<dbReference type="HOGENOM" id="CLU_028967_0_3_5"/>
<evidence type="ECO:0000256" key="1">
    <source>
        <dbReference type="ARBA" id="ARBA00022741"/>
    </source>
</evidence>
<protein>
    <submittedName>
        <fullName evidence="5">Urea amidolyase related protein</fullName>
        <ecNumber evidence="5">3.5.1.54</ecNumber>
    </submittedName>
</protein>
<sequence length="329" mass="34182">MIEIVAPGPLASVQDLGRRGHRAIGVGVSGAMDRLALLVGNLLLGNDAGSAGIEFTLGAFQVRFEQAMAFALTGADCGATLDGIPLPPWWCGRAEAGQLLAAGPAHTGMRAYLAVAGGLDVAAVLGSRSTDLKAGFGGHQGRQLTPGDRIPCLAPEPEAGRAARFPPAGFGVLPPELVLSDGLDAAETAVRVIPAAEYGIFMPEAQEAFWSAAWQVHPDSNRIGYRLTGPTLAAREARELLSHGIVPGVVQVPPSGQPVIQMSDANTAGGYPKMGVVISADLRRLAQLRLGGTLRFVRATQEEAVAALHRESAYVARIARLAKLATQVV</sequence>
<dbReference type="Gene3D" id="2.40.100.10">
    <property type="entry name" value="Cyclophilin-like"/>
    <property type="match status" value="1"/>
</dbReference>
<keyword evidence="2 5" id="KW-0378">Hydrolase</keyword>
<proteinExistence type="predicted"/>
<dbReference type="RefSeq" id="WP_015927624.1">
    <property type="nucleotide sequence ID" value="NC_011894.1"/>
</dbReference>
<dbReference type="GO" id="GO:0016829">
    <property type="term" value="F:lyase activity"/>
    <property type="evidence" value="ECO:0007669"/>
    <property type="project" value="UniProtKB-KW"/>
</dbReference>
<dbReference type="InterPro" id="IPR003778">
    <property type="entry name" value="CT_A_B"/>
</dbReference>
<dbReference type="InterPro" id="IPR052708">
    <property type="entry name" value="PxpC"/>
</dbReference>
<dbReference type="EMBL" id="CP001349">
    <property type="protein sequence ID" value="ACL55922.1"/>
    <property type="molecule type" value="Genomic_DNA"/>
</dbReference>
<evidence type="ECO:0000259" key="4">
    <source>
        <dbReference type="SMART" id="SM00797"/>
    </source>
</evidence>
<dbReference type="Proteomes" id="UP000008207">
    <property type="component" value="Chromosome"/>
</dbReference>
<dbReference type="NCBIfam" id="TIGR00724">
    <property type="entry name" value="urea_amlyse_rel"/>
    <property type="match status" value="1"/>
</dbReference>
<dbReference type="AlphaFoldDB" id="B8IGM2"/>
<reference evidence="5 6" key="1">
    <citation type="submission" date="2009-01" db="EMBL/GenBank/DDBJ databases">
        <title>Complete sequence of chromosome of Methylobacterium nodulans ORS 2060.</title>
        <authorList>
            <consortium name="US DOE Joint Genome Institute"/>
            <person name="Lucas S."/>
            <person name="Copeland A."/>
            <person name="Lapidus A."/>
            <person name="Glavina del Rio T."/>
            <person name="Dalin E."/>
            <person name="Tice H."/>
            <person name="Bruce D."/>
            <person name="Goodwin L."/>
            <person name="Pitluck S."/>
            <person name="Sims D."/>
            <person name="Brettin T."/>
            <person name="Detter J.C."/>
            <person name="Han C."/>
            <person name="Larimer F."/>
            <person name="Land M."/>
            <person name="Hauser L."/>
            <person name="Kyrpides N."/>
            <person name="Ivanova N."/>
            <person name="Marx C.J."/>
            <person name="Richardson P."/>
        </authorList>
    </citation>
    <scope>NUCLEOTIDE SEQUENCE [LARGE SCALE GENOMIC DNA]</scope>
    <source>
        <strain evidence="6">LMG 21967 / CNCM I-2342 / ORS 2060</strain>
    </source>
</reference>
<dbReference type="Pfam" id="PF02626">
    <property type="entry name" value="CT_A_B"/>
    <property type="match status" value="1"/>
</dbReference>
<keyword evidence="1" id="KW-0547">Nucleotide-binding</keyword>
<organism evidence="5 6">
    <name type="scientific">Methylobacterium nodulans (strain LMG 21967 / CNCM I-2342 / ORS 2060)</name>
    <dbReference type="NCBI Taxonomy" id="460265"/>
    <lineage>
        <taxon>Bacteria</taxon>
        <taxon>Pseudomonadati</taxon>
        <taxon>Pseudomonadota</taxon>
        <taxon>Alphaproteobacteria</taxon>
        <taxon>Hyphomicrobiales</taxon>
        <taxon>Methylobacteriaceae</taxon>
        <taxon>Methylobacterium</taxon>
    </lineage>
</organism>
<dbReference type="PANTHER" id="PTHR43309:SF3">
    <property type="entry name" value="5-OXOPROLINASE SUBUNIT C"/>
    <property type="match status" value="1"/>
</dbReference>
<evidence type="ECO:0000256" key="3">
    <source>
        <dbReference type="ARBA" id="ARBA00022840"/>
    </source>
</evidence>
<evidence type="ECO:0000313" key="6">
    <source>
        <dbReference type="Proteomes" id="UP000008207"/>
    </source>
</evidence>